<dbReference type="PANTHER" id="PTHR38973:SF1">
    <property type="entry name" value="PLASMID PARTITION PROTEIN B"/>
    <property type="match status" value="1"/>
</dbReference>
<evidence type="ECO:0000313" key="2">
    <source>
        <dbReference type="EMBL" id="MBE0381682.1"/>
    </source>
</evidence>
<evidence type="ECO:0000313" key="3">
    <source>
        <dbReference type="EMBL" id="SOU43200.1"/>
    </source>
</evidence>
<dbReference type="GO" id="GO:0003677">
    <property type="term" value="F:DNA binding"/>
    <property type="evidence" value="ECO:0007669"/>
    <property type="project" value="UniProtKB-KW"/>
</dbReference>
<keyword evidence="1" id="KW-0238">DNA-binding</keyword>
<dbReference type="Proteomes" id="UP000615003">
    <property type="component" value="Unassembled WGS sequence"/>
</dbReference>
<reference evidence="3 4" key="2">
    <citation type="submission" date="2017-11" db="EMBL/GenBank/DDBJ databases">
        <authorList>
            <person name="Han C.G."/>
        </authorList>
    </citation>
    <scope>NUCLEOTIDE SEQUENCE [LARGE SCALE GENOMIC DNA]</scope>
    <source>
        <strain evidence="4">ATCC 43555</strain>
        <strain evidence="3">ATCC43555</strain>
        <plasmid evidence="4">Plasmid pcar9p</plasmid>
    </source>
</reference>
<evidence type="ECO:0000313" key="5">
    <source>
        <dbReference type="Proteomes" id="UP000615003"/>
    </source>
</evidence>
<evidence type="ECO:0000256" key="1">
    <source>
        <dbReference type="ARBA" id="ARBA00023125"/>
    </source>
</evidence>
<dbReference type="OrthoDB" id="6314800at2"/>
<dbReference type="GeneID" id="93665898"/>
<dbReference type="EMBL" id="LT965930">
    <property type="protein sequence ID" value="SOU43200.1"/>
    <property type="molecule type" value="Genomic_DNA"/>
</dbReference>
<protein>
    <submittedName>
        <fullName evidence="2">Chromosome partitioning protein, ParB family</fullName>
    </submittedName>
    <submittedName>
        <fullName evidence="3">Transcriptional regulator for plasmid partitioning (ParB family protein)</fullName>
    </submittedName>
</protein>
<keyword evidence="3" id="KW-0614">Plasmid</keyword>
<dbReference type="Proteomes" id="UP000238288">
    <property type="component" value="Plasmid PCAR9p"/>
</dbReference>
<sequence>MNTKKRAVIGRKITTTNLDELITKNSGNNIVERSPISERDIEWERVEIESLDVLNKCTKSIYNKRSFEDLSLASVLDIYHSIKSTGGNTEAVRAELVDGKYEILGGLRRAYTVSLLPDTKLTLVVAKDLTEEERAHFALVMDEYSEPSYMDKARSISELKNKLEKRNGMELTGTKLCEILGMKKSNVYYALSFSNIPNDIIKLFPALKFISTPFLRELVKHNKDNYLDNLAIHFKAIKTSPLTGKESKEELLEINEFLEKESKKLQRDILNRIKSDKAQDETVYNGKFKELIKSNVSGVKFTTTKNGVNISIDESKVSPDILEMLLTSFNS</sequence>
<dbReference type="PANTHER" id="PTHR38973">
    <property type="entry name" value="PLASMID PARTITIONING CONTROL PROTEIN-RELATED"/>
    <property type="match status" value="1"/>
</dbReference>
<reference evidence="2 5" key="1">
    <citation type="submission" date="2015-06" db="EMBL/GenBank/DDBJ databases">
        <title>Genome sequence of Pseudoalteromonas carrageenovora.</title>
        <authorList>
            <person name="Xie B.-B."/>
            <person name="Rong J.-C."/>
            <person name="Qin Q.-L."/>
            <person name="Zhang Y.-Z."/>
        </authorList>
    </citation>
    <scope>NUCLEOTIDE SEQUENCE [LARGE SCALE GENOMIC DNA]</scope>
    <source>
        <strain evidence="2 5">IAM 12662</strain>
    </source>
</reference>
<dbReference type="EMBL" id="AQGW01000016">
    <property type="protein sequence ID" value="MBE0381682.1"/>
    <property type="molecule type" value="Genomic_DNA"/>
</dbReference>
<gene>
    <name evidence="2" type="primary">parB</name>
    <name evidence="3" type="ORF">PCAR9_P0004</name>
    <name evidence="2" type="ORF">PCARR_a3482</name>
</gene>
<dbReference type="RefSeq" id="WP_104644190.1">
    <property type="nucleotide sequence ID" value="NZ_AQGW01000016.1"/>
</dbReference>
<name>A0A2K4XFV0_PSEVC</name>
<keyword evidence="5" id="KW-1185">Reference proteome</keyword>
<accession>A0A2K4XFV0</accession>
<geneLocation type="plasmid" evidence="4">
    <name>pcar9p</name>
</geneLocation>
<dbReference type="AlphaFoldDB" id="A0A2K4XFV0"/>
<organism evidence="3 4">
    <name type="scientific">Pseudoalteromonas carrageenovora IAM 12662</name>
    <dbReference type="NCBI Taxonomy" id="1314868"/>
    <lineage>
        <taxon>Bacteria</taxon>
        <taxon>Pseudomonadati</taxon>
        <taxon>Pseudomonadota</taxon>
        <taxon>Gammaproteobacteria</taxon>
        <taxon>Alteromonadales</taxon>
        <taxon>Pseudoalteromonadaceae</taxon>
        <taxon>Pseudoalteromonas</taxon>
    </lineage>
</organism>
<evidence type="ECO:0000313" key="4">
    <source>
        <dbReference type="Proteomes" id="UP000238288"/>
    </source>
</evidence>
<geneLocation type="plasmid" evidence="3">
    <name>PCAR9p</name>
</geneLocation>
<proteinExistence type="predicted"/>